<sequence length="428" mass="46980">MHTPPFRLARANGIGAALGHEQPPATGCCSPAEPQSRAVRRRTRLAELDSHLHCSVIGTCMTTSELRKLVPRFTTLDRQRATDLEIHHEAVKLSSAGGEGCKAFQKALDERYASTLKRFGVARDADAVRKLWDDAVRSGDIPPAYWAVMTHPEAGTAVRQAAFGEVHMLSHLVGAANRADIRRLIALEEENATLRDKLERQQERLQALNTRHEMAIRQMSDPLSQLNARAARQAGPRDTGTEMDAALQMLQESLAARDAELALQASRREAAEQRAMREHEQMQAVRAQLDDALAQLKISRAESQAMERAVLPAAAQGEERHAGLRQLQGKRIVYVGGRPGSNHTLKSLVESTGGQLVLHDGGIEDRKGLLAATVARADMVVFPVDCIDHDSMSMLKRVCERHQVAYYPLRTASVASFVELTTRVSAAA</sequence>
<organism evidence="3 4">
    <name type="scientific">Cupriavidus basilensis</name>
    <dbReference type="NCBI Taxonomy" id="68895"/>
    <lineage>
        <taxon>Bacteria</taxon>
        <taxon>Pseudomonadati</taxon>
        <taxon>Pseudomonadota</taxon>
        <taxon>Betaproteobacteria</taxon>
        <taxon>Burkholderiales</taxon>
        <taxon>Burkholderiaceae</taxon>
        <taxon>Cupriavidus</taxon>
    </lineage>
</organism>
<evidence type="ECO:0000313" key="3">
    <source>
        <dbReference type="EMBL" id="AJG21913.1"/>
    </source>
</evidence>
<protein>
    <submittedName>
        <fullName evidence="3">Cell division protein FtsL</fullName>
    </submittedName>
</protein>
<feature type="coiled-coil region" evidence="2">
    <location>
        <begin position="184"/>
        <end position="218"/>
    </location>
</feature>
<reference evidence="3 4" key="1">
    <citation type="journal article" date="2015" name="Genome Announc.">
        <title>Complete Genome Sequence of Cupriavidus basilensis 4G11, Isolated from the Oak Ridge Field Research Center Site.</title>
        <authorList>
            <person name="Ray J."/>
            <person name="Waters R.J."/>
            <person name="Skerker J.M."/>
            <person name="Kuehl J.V."/>
            <person name="Price M.N."/>
            <person name="Huang J."/>
            <person name="Chakraborty R."/>
            <person name="Arkin A.P."/>
            <person name="Deutschbauer A."/>
        </authorList>
    </citation>
    <scope>NUCLEOTIDE SEQUENCE [LARGE SCALE GENOMIC DNA]</scope>
    <source>
        <strain evidence="3">4G11</strain>
    </source>
</reference>
<accession>A0A0C4YG42</accession>
<dbReference type="STRING" id="68895.RR42_s0317"/>
<comment type="similarity">
    <text evidence="1">Belongs to the UPF0751 family.</text>
</comment>
<proteinExistence type="inferred from homology"/>
<name>A0A0C4YG42_9BURK</name>
<evidence type="ECO:0000256" key="2">
    <source>
        <dbReference type="SAM" id="Coils"/>
    </source>
</evidence>
<dbReference type="AlphaFoldDB" id="A0A0C4YG42"/>
<dbReference type="EMBL" id="CP010537">
    <property type="protein sequence ID" value="AJG21913.1"/>
    <property type="molecule type" value="Genomic_DNA"/>
</dbReference>
<keyword evidence="2" id="KW-0175">Coiled coil</keyword>
<dbReference type="RefSeq" id="WP_043357610.1">
    <property type="nucleotide sequence ID" value="NZ_CP010537.1"/>
</dbReference>
<keyword evidence="3" id="KW-0131">Cell cycle</keyword>
<keyword evidence="4" id="KW-1185">Reference proteome</keyword>
<gene>
    <name evidence="3" type="ORF">RR42_s0317</name>
</gene>
<keyword evidence="3" id="KW-0132">Cell division</keyword>
<dbReference type="Pfam" id="PF10087">
    <property type="entry name" value="DUF2325"/>
    <property type="match status" value="1"/>
</dbReference>
<dbReference type="GO" id="GO:0051301">
    <property type="term" value="P:cell division"/>
    <property type="evidence" value="ECO:0007669"/>
    <property type="project" value="UniProtKB-KW"/>
</dbReference>
<dbReference type="KEGG" id="cbw:RR42_s0317"/>
<feature type="coiled-coil region" evidence="2">
    <location>
        <begin position="256"/>
        <end position="309"/>
    </location>
</feature>
<evidence type="ECO:0000256" key="1">
    <source>
        <dbReference type="ARBA" id="ARBA00007189"/>
    </source>
</evidence>
<dbReference type="OrthoDB" id="5296275at2"/>
<dbReference type="InterPro" id="IPR016772">
    <property type="entry name" value="UCP020408"/>
</dbReference>
<evidence type="ECO:0000313" key="4">
    <source>
        <dbReference type="Proteomes" id="UP000031843"/>
    </source>
</evidence>
<dbReference type="Proteomes" id="UP000031843">
    <property type="component" value="Chromosome secondary"/>
</dbReference>